<reference evidence="2" key="2">
    <citation type="submission" date="2024-05" db="EMBL/GenBank/DDBJ databases">
        <title>Rhodohalobacter halophilus gen. nov., sp. nov., a moderately halophilic member of the family Balneolaceae.</title>
        <authorList>
            <person name="Xia J."/>
        </authorList>
    </citation>
    <scope>NUCLEOTIDE SEQUENCE</scope>
    <source>
        <strain evidence="2">WB101</strain>
    </source>
</reference>
<dbReference type="InterPro" id="IPR026001">
    <property type="entry name" value="Abi-like_C"/>
</dbReference>
<proteinExistence type="predicted"/>
<keyword evidence="3" id="KW-1185">Reference proteome</keyword>
<dbReference type="Proteomes" id="UP001165366">
    <property type="component" value="Unassembled WGS sequence"/>
</dbReference>
<comment type="caution">
    <text evidence="2">The sequence shown here is derived from an EMBL/GenBank/DDBJ whole genome shotgun (WGS) entry which is preliminary data.</text>
</comment>
<dbReference type="Pfam" id="PF14355">
    <property type="entry name" value="Abi_C"/>
    <property type="match status" value="1"/>
</dbReference>
<sequence>MMTLTRNIIDKHENIHNEFGYYKNIIEKIEENVSSNPDISIECSKSLIEGICKTILVRLDDSITKKEINSFDVQELFKNACWRLSTTENPIEEPFSRQGYNLVKRMGEIRNDRGDISHGKSSPKEFVSTKQSAKMIMGVTDSIAHYLLEHFFKIDLSHKEDIKYEENFDFNDYLDEAYLDFSLSYSEALFYQDRVAYEEQLRDYKDEQGIEDE</sequence>
<feature type="domain" description="Abortive infection protein-like C-terminal" evidence="1">
    <location>
        <begin position="100"/>
        <end position="149"/>
    </location>
</feature>
<protein>
    <submittedName>
        <fullName evidence="2">Abortive infection family protein</fullName>
    </submittedName>
</protein>
<evidence type="ECO:0000259" key="1">
    <source>
        <dbReference type="Pfam" id="PF14355"/>
    </source>
</evidence>
<dbReference type="EMBL" id="JAKLWS010000003">
    <property type="protein sequence ID" value="MCG2587792.1"/>
    <property type="molecule type" value="Genomic_DNA"/>
</dbReference>
<accession>A0ABS9KAB9</accession>
<gene>
    <name evidence="2" type="ORF">L6773_04400</name>
</gene>
<evidence type="ECO:0000313" key="3">
    <source>
        <dbReference type="Proteomes" id="UP001165366"/>
    </source>
</evidence>
<dbReference type="RefSeq" id="WP_237852635.1">
    <property type="nucleotide sequence ID" value="NZ_JAKLWS010000003.1"/>
</dbReference>
<evidence type="ECO:0000313" key="2">
    <source>
        <dbReference type="EMBL" id="MCG2587792.1"/>
    </source>
</evidence>
<organism evidence="2 3">
    <name type="scientific">Rhodohalobacter sulfatireducens</name>
    <dbReference type="NCBI Taxonomy" id="2911366"/>
    <lineage>
        <taxon>Bacteria</taxon>
        <taxon>Pseudomonadati</taxon>
        <taxon>Balneolota</taxon>
        <taxon>Balneolia</taxon>
        <taxon>Balneolales</taxon>
        <taxon>Balneolaceae</taxon>
        <taxon>Rhodohalobacter</taxon>
    </lineage>
</organism>
<name>A0ABS9KAB9_9BACT</name>
<reference evidence="2" key="1">
    <citation type="submission" date="2022-01" db="EMBL/GenBank/DDBJ databases">
        <authorList>
            <person name="Wang Y."/>
        </authorList>
    </citation>
    <scope>NUCLEOTIDE SEQUENCE</scope>
    <source>
        <strain evidence="2">WB101</strain>
    </source>
</reference>